<dbReference type="PROSITE" id="PS51808">
    <property type="entry name" value="CHCH"/>
    <property type="match status" value="1"/>
</dbReference>
<organism evidence="2 3">
    <name type="scientific">Olpidium bornovanus</name>
    <dbReference type="NCBI Taxonomy" id="278681"/>
    <lineage>
        <taxon>Eukaryota</taxon>
        <taxon>Fungi</taxon>
        <taxon>Fungi incertae sedis</taxon>
        <taxon>Olpidiomycota</taxon>
        <taxon>Olpidiomycotina</taxon>
        <taxon>Olpidiomycetes</taxon>
        <taxon>Olpidiales</taxon>
        <taxon>Olpidiaceae</taxon>
        <taxon>Olpidium</taxon>
    </lineage>
</organism>
<feature type="compositionally biased region" description="Basic and acidic residues" evidence="1">
    <location>
        <begin position="105"/>
        <end position="115"/>
    </location>
</feature>
<accession>A0A8H8DGY4</accession>
<protein>
    <recommendedName>
        <fullName evidence="4">COX assembly mitochondrial protein</fullName>
    </recommendedName>
</protein>
<evidence type="ECO:0000313" key="2">
    <source>
        <dbReference type="EMBL" id="KAG5457507.1"/>
    </source>
</evidence>
<dbReference type="OrthoDB" id="532630at2759"/>
<dbReference type="Proteomes" id="UP000673691">
    <property type="component" value="Unassembled WGS sequence"/>
</dbReference>
<evidence type="ECO:0000313" key="3">
    <source>
        <dbReference type="Proteomes" id="UP000673691"/>
    </source>
</evidence>
<evidence type="ECO:0000256" key="1">
    <source>
        <dbReference type="SAM" id="MobiDB-lite"/>
    </source>
</evidence>
<name>A0A8H8DGY4_9FUNG</name>
<gene>
    <name evidence="2" type="ORF">BJ554DRAFT_2453</name>
</gene>
<feature type="region of interest" description="Disordered" evidence="1">
    <location>
        <begin position="90"/>
        <end position="127"/>
    </location>
</feature>
<comment type="caution">
    <text evidence="2">The sequence shown here is derived from an EMBL/GenBank/DDBJ whole genome shotgun (WGS) entry which is preliminary data.</text>
</comment>
<dbReference type="EMBL" id="JAEFCI010009962">
    <property type="protein sequence ID" value="KAG5457507.1"/>
    <property type="molecule type" value="Genomic_DNA"/>
</dbReference>
<reference evidence="2 3" key="1">
    <citation type="journal article" name="Sci. Rep.">
        <title>Genome-scale phylogenetic analyses confirm Olpidium as the closest living zoosporic fungus to the non-flagellated, terrestrial fungi.</title>
        <authorList>
            <person name="Chang Y."/>
            <person name="Rochon D."/>
            <person name="Sekimoto S."/>
            <person name="Wang Y."/>
            <person name="Chovatia M."/>
            <person name="Sandor L."/>
            <person name="Salamov A."/>
            <person name="Grigoriev I.V."/>
            <person name="Stajich J.E."/>
            <person name="Spatafora J.W."/>
        </authorList>
    </citation>
    <scope>NUCLEOTIDE SEQUENCE [LARGE SCALE GENOMIC DNA]</scope>
    <source>
        <strain evidence="2">S191</strain>
    </source>
</reference>
<sequence>MPALDEDSPCWVTFRKMERCFEDNRLRWKIFSGPCNDLRDALDVCMKKEYDDAVKANWVKTREQGKRFAALTKQQEEQEEVEYQRYKLERLAQRQTEPGMTLPESEPRRVTEGADKWPAPDPTAAEE</sequence>
<dbReference type="AlphaFoldDB" id="A0A8H8DGY4"/>
<proteinExistence type="predicted"/>
<evidence type="ECO:0008006" key="4">
    <source>
        <dbReference type="Google" id="ProtNLM"/>
    </source>
</evidence>
<keyword evidence="3" id="KW-1185">Reference proteome</keyword>